<dbReference type="EMBL" id="KN410784">
    <property type="protein sequence ID" value="KHG18522.1"/>
    <property type="molecule type" value="Genomic_DNA"/>
</dbReference>
<name>A0A0B0P0T7_GOSAR</name>
<sequence>MQESRLMNEPYLPDIARKQIEIGRFYLPEIVVEQIEDGEPYLHVSTMEQILPLTLSL</sequence>
<protein>
    <submittedName>
        <fullName evidence="1">Light-independent protochlorophyllide reductase subunit N</fullName>
    </submittedName>
</protein>
<organism evidence="1 2">
    <name type="scientific">Gossypium arboreum</name>
    <name type="common">Tree cotton</name>
    <name type="synonym">Gossypium nanking</name>
    <dbReference type="NCBI Taxonomy" id="29729"/>
    <lineage>
        <taxon>Eukaryota</taxon>
        <taxon>Viridiplantae</taxon>
        <taxon>Streptophyta</taxon>
        <taxon>Embryophyta</taxon>
        <taxon>Tracheophyta</taxon>
        <taxon>Spermatophyta</taxon>
        <taxon>Magnoliopsida</taxon>
        <taxon>eudicotyledons</taxon>
        <taxon>Gunneridae</taxon>
        <taxon>Pentapetalae</taxon>
        <taxon>rosids</taxon>
        <taxon>malvids</taxon>
        <taxon>Malvales</taxon>
        <taxon>Malvaceae</taxon>
        <taxon>Malvoideae</taxon>
        <taxon>Gossypium</taxon>
    </lineage>
</organism>
<evidence type="ECO:0000313" key="1">
    <source>
        <dbReference type="EMBL" id="KHG18522.1"/>
    </source>
</evidence>
<reference evidence="2" key="1">
    <citation type="submission" date="2014-09" db="EMBL/GenBank/DDBJ databases">
        <authorList>
            <person name="Mudge J."/>
            <person name="Ramaraj T."/>
            <person name="Lindquist I.E."/>
            <person name="Bharti A.K."/>
            <person name="Sundararajan A."/>
            <person name="Cameron C.T."/>
            <person name="Woodward J.E."/>
            <person name="May G.D."/>
            <person name="Brubaker C."/>
            <person name="Broadhvest J."/>
            <person name="Wilkins T.A."/>
        </authorList>
    </citation>
    <scope>NUCLEOTIDE SEQUENCE</scope>
    <source>
        <strain evidence="2">cv. AKA8401</strain>
    </source>
</reference>
<gene>
    <name evidence="1" type="ORF">F383_25910</name>
</gene>
<proteinExistence type="predicted"/>
<keyword evidence="2" id="KW-1185">Reference proteome</keyword>
<dbReference type="AlphaFoldDB" id="A0A0B0P0T7"/>
<evidence type="ECO:0000313" key="2">
    <source>
        <dbReference type="Proteomes" id="UP000032142"/>
    </source>
</evidence>
<dbReference type="Proteomes" id="UP000032142">
    <property type="component" value="Unassembled WGS sequence"/>
</dbReference>
<accession>A0A0B0P0T7</accession>